<dbReference type="PANTHER" id="PTHR45815">
    <property type="entry name" value="PROTEIN DISULFIDE-ISOMERASE A6"/>
    <property type="match status" value="1"/>
</dbReference>
<dbReference type="CDD" id="cd03002">
    <property type="entry name" value="PDI_a_MPD1_like"/>
    <property type="match status" value="1"/>
</dbReference>
<dbReference type="VEuPathDB" id="AmoebaDB:EHI8A_073490"/>
<dbReference type="GO" id="GO:0005788">
    <property type="term" value="C:endoplasmic reticulum lumen"/>
    <property type="evidence" value="ECO:0007669"/>
    <property type="project" value="TreeGrafter"/>
</dbReference>
<protein>
    <submittedName>
        <fullName evidence="2">Thioredoxin putative</fullName>
    </submittedName>
</protein>
<organism evidence="2 3">
    <name type="scientific">Entamoeba histolytica</name>
    <dbReference type="NCBI Taxonomy" id="5759"/>
    <lineage>
        <taxon>Eukaryota</taxon>
        <taxon>Amoebozoa</taxon>
        <taxon>Evosea</taxon>
        <taxon>Archamoebae</taxon>
        <taxon>Mastigamoebida</taxon>
        <taxon>Entamoebidae</taxon>
        <taxon>Entamoeba</taxon>
    </lineage>
</organism>
<evidence type="ECO:0000313" key="3">
    <source>
        <dbReference type="Proteomes" id="UP000078387"/>
    </source>
</evidence>
<sequence length="379" mass="42973">MFSLFLTLLVLTNAHFFGDAPIYMPQNMQEIKALESSSSATILMLYAPWCGHCKHLAPEFASAAKEVNGKTIFAAVDCEEHRDICGNYGVQGFPTVKLFDAQQGHQRRTPRDYNGPREARAISGTMYSMIPDWVETIPTELNKDENSVILFSDKPKRTLLYKALAMHLNGAFKFYDCNKDNEQVKKYGVEQFPTILIQHKGEIKKYEGKMDLNSMLAYLSNLAGINTSSGNEQPERPKEEEVPYVNVHVLNDEMFKKQCNGKACLLLIFGEEENNELINQVSKGLEGKMHTLSFTCSEQNDLCNKLNVFFDTPTALIYIPQRGRLIRFVGGFDAEEVISFAKNSLIGRVGKIETLKDFPSFKDRVKEPYVAPKYEEEEL</sequence>
<dbReference type="VEuPathDB" id="AmoebaDB:EHI5A_100880"/>
<dbReference type="OMA" id="IPDWIET"/>
<dbReference type="PROSITE" id="PS00194">
    <property type="entry name" value="THIOREDOXIN_1"/>
    <property type="match status" value="1"/>
</dbReference>
<accession>A0A5K1UNE8</accession>
<dbReference type="PANTHER" id="PTHR45815:SF3">
    <property type="entry name" value="PROTEIN DISULFIDE-ISOMERASE A6"/>
    <property type="match status" value="1"/>
</dbReference>
<dbReference type="PRINTS" id="PR00421">
    <property type="entry name" value="THIOREDOXIN"/>
</dbReference>
<dbReference type="VEuPathDB" id="AmoebaDB:KM1_126920"/>
<name>A0A5K1UNE8_ENTHI</name>
<dbReference type="InterPro" id="IPR036249">
    <property type="entry name" value="Thioredoxin-like_sf"/>
</dbReference>
<comment type="caution">
    <text evidence="2">The sequence shown here is derived from an EMBL/GenBank/DDBJ whole genome shotgun (WGS) entry which is preliminary data.</text>
</comment>
<dbReference type="PROSITE" id="PS51352">
    <property type="entry name" value="THIOREDOXIN_2"/>
    <property type="match status" value="1"/>
</dbReference>
<dbReference type="GO" id="GO:0034976">
    <property type="term" value="P:response to endoplasmic reticulum stress"/>
    <property type="evidence" value="ECO:0007669"/>
    <property type="project" value="TreeGrafter"/>
</dbReference>
<dbReference type="Gene3D" id="3.40.30.10">
    <property type="entry name" value="Glutaredoxin"/>
    <property type="match status" value="3"/>
</dbReference>
<dbReference type="VEuPathDB" id="AmoebaDB:EHI7A_066700"/>
<dbReference type="InterPro" id="IPR013766">
    <property type="entry name" value="Thioredoxin_domain"/>
</dbReference>
<reference evidence="2 3" key="1">
    <citation type="submission" date="2016-05" db="EMBL/GenBank/DDBJ databases">
        <title>First whole genome sequencing of Entamoeba histolytica HM1:IMSS-clone-6.</title>
        <authorList>
            <person name="Mukherjee Avik.K."/>
            <person name="Izumyama S."/>
            <person name="Nakada-Tsukui K."/>
            <person name="Nozaki T."/>
        </authorList>
    </citation>
    <scope>NUCLEOTIDE SEQUENCE [LARGE SCALE GENOMIC DNA]</scope>
    <source>
        <strain evidence="2 3">HM1:IMSS clone 6</strain>
    </source>
</reference>
<proteinExistence type="predicted"/>
<gene>
    <name evidence="2" type="ORF">CL6EHI_021560</name>
</gene>
<dbReference type="SUPFAM" id="SSF52833">
    <property type="entry name" value="Thioredoxin-like"/>
    <property type="match status" value="3"/>
</dbReference>
<dbReference type="EMBL" id="BDEQ01000001">
    <property type="protein sequence ID" value="GAT94540.1"/>
    <property type="molecule type" value="Genomic_DNA"/>
</dbReference>
<dbReference type="AlphaFoldDB" id="A0A5K1UNE8"/>
<dbReference type="VEuPathDB" id="AmoebaDB:EHI_021560"/>
<dbReference type="Proteomes" id="UP000078387">
    <property type="component" value="Unassembled WGS sequence"/>
</dbReference>
<dbReference type="GO" id="GO:0015035">
    <property type="term" value="F:protein-disulfide reductase activity"/>
    <property type="evidence" value="ECO:0007669"/>
    <property type="project" value="TreeGrafter"/>
</dbReference>
<evidence type="ECO:0000259" key="1">
    <source>
        <dbReference type="PROSITE" id="PS51352"/>
    </source>
</evidence>
<dbReference type="InterPro" id="IPR017937">
    <property type="entry name" value="Thioredoxin_CS"/>
</dbReference>
<evidence type="ECO:0000313" key="2">
    <source>
        <dbReference type="EMBL" id="GAT94540.1"/>
    </source>
</evidence>
<dbReference type="Pfam" id="PF00085">
    <property type="entry name" value="Thioredoxin"/>
    <property type="match status" value="1"/>
</dbReference>
<feature type="domain" description="Thioredoxin" evidence="1">
    <location>
        <begin position="1"/>
        <end position="131"/>
    </location>
</feature>